<keyword evidence="1" id="KW-0175">Coiled coil</keyword>
<evidence type="ECO:0000256" key="1">
    <source>
        <dbReference type="SAM" id="Coils"/>
    </source>
</evidence>
<dbReference type="GeneID" id="64149926"/>
<reference evidence="2" key="1">
    <citation type="submission" date="2020-08" db="EMBL/GenBank/DDBJ databases">
        <title>Functional genomics of gut bacteria from endangered species of beetles.</title>
        <authorList>
            <person name="Carlos-Shanley C."/>
        </authorList>
    </citation>
    <scope>NUCLEOTIDE SEQUENCE [LARGE SCALE GENOMIC DNA]</scope>
    <source>
        <strain evidence="2">S00060</strain>
    </source>
</reference>
<protein>
    <submittedName>
        <fullName evidence="2">Uncharacterized protein</fullName>
    </submittedName>
</protein>
<comment type="caution">
    <text evidence="2">The sequence shown here is derived from an EMBL/GenBank/DDBJ whole genome shotgun (WGS) entry which is preliminary data.</text>
</comment>
<organism evidence="2 3">
    <name type="scientific">Priestia aryabhattai</name>
    <name type="common">Bacillus aryabhattai</name>
    <dbReference type="NCBI Taxonomy" id="412384"/>
    <lineage>
        <taxon>Bacteria</taxon>
        <taxon>Bacillati</taxon>
        <taxon>Bacillota</taxon>
        <taxon>Bacilli</taxon>
        <taxon>Bacillales</taxon>
        <taxon>Bacillaceae</taxon>
        <taxon>Priestia</taxon>
    </lineage>
</organism>
<keyword evidence="3" id="KW-1185">Reference proteome</keyword>
<dbReference type="Proteomes" id="UP000543174">
    <property type="component" value="Unassembled WGS sequence"/>
</dbReference>
<dbReference type="EMBL" id="JACJHT010000001">
    <property type="protein sequence ID" value="MBA9036916.1"/>
    <property type="molecule type" value="Genomic_DNA"/>
</dbReference>
<sequence>MMRDHDDQTNERLNQIFEIINAKGDIRELNQIVKKSKKELNQDKDDTKP</sequence>
<gene>
    <name evidence="2" type="ORF">HNP21_000005</name>
</gene>
<feature type="coiled-coil region" evidence="1">
    <location>
        <begin position="19"/>
        <end position="46"/>
    </location>
</feature>
<evidence type="ECO:0000313" key="2">
    <source>
        <dbReference type="EMBL" id="MBA9036916.1"/>
    </source>
</evidence>
<evidence type="ECO:0000313" key="3">
    <source>
        <dbReference type="Proteomes" id="UP000543174"/>
    </source>
</evidence>
<accession>A0A7W3RC48</accession>
<dbReference type="RefSeq" id="WP_013058406.1">
    <property type="nucleotide sequence ID" value="NZ_CP169254.1"/>
</dbReference>
<proteinExistence type="predicted"/>
<name>A0A7W3RC48_PRIAR</name>
<dbReference type="AlphaFoldDB" id="A0A7W3RC48"/>